<evidence type="ECO:0000256" key="1">
    <source>
        <dbReference type="ARBA" id="ARBA00023002"/>
    </source>
</evidence>
<dbReference type="Pfam" id="PF01625">
    <property type="entry name" value="PMSR"/>
    <property type="match status" value="1"/>
</dbReference>
<dbReference type="PANTHER" id="PTHR43774">
    <property type="entry name" value="PEPTIDE METHIONINE SULFOXIDE REDUCTASE"/>
    <property type="match status" value="1"/>
</dbReference>
<sequence length="208" mass="22569">MIARFALALLAALTLSAASSADDYLRPAQAEGADLSDGLAHAIVASGCFWCTEADFEPLPGVIAVVSGFAGGSEANPGYYDVVRGRTGHVESARIIFDPAVISYQALLDHYWRNVDPFDGGGQFCDRGAAYAPALFPVDEAQRAAAEASKAAMAERFGREIAVRIADFDTFWPAGAEHQNYAANNPIRYQRYRFGCRRDQRLRQIWGG</sequence>
<comment type="similarity">
    <text evidence="4">Belongs to the MsrA Met sulfoxide reductase family.</text>
</comment>
<evidence type="ECO:0000256" key="4">
    <source>
        <dbReference type="HAMAP-Rule" id="MF_01401"/>
    </source>
</evidence>
<evidence type="ECO:0000313" key="8">
    <source>
        <dbReference type="Proteomes" id="UP000325122"/>
    </source>
</evidence>
<dbReference type="SUPFAM" id="SSF55068">
    <property type="entry name" value="Peptide methionine sulfoxide reductase"/>
    <property type="match status" value="1"/>
</dbReference>
<dbReference type="NCBIfam" id="TIGR00401">
    <property type="entry name" value="msrA"/>
    <property type="match status" value="1"/>
</dbReference>
<dbReference type="EMBL" id="VWOJ01000005">
    <property type="protein sequence ID" value="KAA5800947.1"/>
    <property type="molecule type" value="Genomic_DNA"/>
</dbReference>
<dbReference type="RefSeq" id="WP_150023966.1">
    <property type="nucleotide sequence ID" value="NZ_VWOJ01000005.1"/>
</dbReference>
<dbReference type="PANTHER" id="PTHR43774:SF1">
    <property type="entry name" value="PEPTIDE METHIONINE SULFOXIDE REDUCTASE MSRA 2"/>
    <property type="match status" value="1"/>
</dbReference>
<evidence type="ECO:0000256" key="5">
    <source>
        <dbReference type="SAM" id="SignalP"/>
    </source>
</evidence>
<keyword evidence="5" id="KW-0732">Signal</keyword>
<comment type="caution">
    <text evidence="7">The sequence shown here is derived from an EMBL/GenBank/DDBJ whole genome shotgun (WGS) entry which is preliminary data.</text>
</comment>
<evidence type="ECO:0000256" key="3">
    <source>
        <dbReference type="ARBA" id="ARBA00048782"/>
    </source>
</evidence>
<accession>A0A5M6ZAZ7</accession>
<dbReference type="Proteomes" id="UP000325122">
    <property type="component" value="Unassembled WGS sequence"/>
</dbReference>
<dbReference type="GO" id="GO:0033744">
    <property type="term" value="F:L-methionine:thioredoxin-disulfide S-oxidoreductase activity"/>
    <property type="evidence" value="ECO:0007669"/>
    <property type="project" value="RHEA"/>
</dbReference>
<feature type="signal peptide" evidence="5">
    <location>
        <begin position="1"/>
        <end position="21"/>
    </location>
</feature>
<feature type="chain" id="PRO_5024376177" description="Peptide methionine sulfoxide reductase MsrA" evidence="5">
    <location>
        <begin position="22"/>
        <end position="208"/>
    </location>
</feature>
<feature type="domain" description="Peptide methionine sulphoxide reductase MsrA" evidence="6">
    <location>
        <begin position="42"/>
        <end position="190"/>
    </location>
</feature>
<dbReference type="InterPro" id="IPR002569">
    <property type="entry name" value="Met_Sox_Rdtase_MsrA_dom"/>
</dbReference>
<evidence type="ECO:0000259" key="6">
    <source>
        <dbReference type="Pfam" id="PF01625"/>
    </source>
</evidence>
<dbReference type="HAMAP" id="MF_01401">
    <property type="entry name" value="MsrA"/>
    <property type="match status" value="1"/>
</dbReference>
<evidence type="ECO:0000313" key="7">
    <source>
        <dbReference type="EMBL" id="KAA5800947.1"/>
    </source>
</evidence>
<feature type="active site" evidence="4">
    <location>
        <position position="48"/>
    </location>
</feature>
<comment type="function">
    <text evidence="4">Has an important function as a repair enzyme for proteins that have been inactivated by oxidation. Catalyzes the reversible oxidation-reduction of methionine sulfoxide in proteins to methionine.</text>
</comment>
<proteinExistence type="inferred from homology"/>
<comment type="catalytic activity">
    <reaction evidence="2 4">
        <text>L-methionyl-[protein] + [thioredoxin]-disulfide + H2O = L-methionyl-(S)-S-oxide-[protein] + [thioredoxin]-dithiol</text>
        <dbReference type="Rhea" id="RHEA:14217"/>
        <dbReference type="Rhea" id="RHEA-COMP:10698"/>
        <dbReference type="Rhea" id="RHEA-COMP:10700"/>
        <dbReference type="Rhea" id="RHEA-COMP:12313"/>
        <dbReference type="Rhea" id="RHEA-COMP:12315"/>
        <dbReference type="ChEBI" id="CHEBI:15377"/>
        <dbReference type="ChEBI" id="CHEBI:16044"/>
        <dbReference type="ChEBI" id="CHEBI:29950"/>
        <dbReference type="ChEBI" id="CHEBI:44120"/>
        <dbReference type="ChEBI" id="CHEBI:50058"/>
        <dbReference type="EC" id="1.8.4.11"/>
    </reaction>
</comment>
<dbReference type="InterPro" id="IPR036509">
    <property type="entry name" value="Met_Sox_Rdtase_MsrA_sf"/>
</dbReference>
<dbReference type="Gene3D" id="3.30.1060.10">
    <property type="entry name" value="Peptide methionine sulphoxide reductase MsrA"/>
    <property type="match status" value="1"/>
</dbReference>
<comment type="catalytic activity">
    <reaction evidence="3 4">
        <text>[thioredoxin]-disulfide + L-methionine + H2O = L-methionine (S)-S-oxide + [thioredoxin]-dithiol</text>
        <dbReference type="Rhea" id="RHEA:19993"/>
        <dbReference type="Rhea" id="RHEA-COMP:10698"/>
        <dbReference type="Rhea" id="RHEA-COMP:10700"/>
        <dbReference type="ChEBI" id="CHEBI:15377"/>
        <dbReference type="ChEBI" id="CHEBI:29950"/>
        <dbReference type="ChEBI" id="CHEBI:50058"/>
        <dbReference type="ChEBI" id="CHEBI:57844"/>
        <dbReference type="ChEBI" id="CHEBI:58772"/>
        <dbReference type="EC" id="1.8.4.11"/>
    </reaction>
</comment>
<dbReference type="GO" id="GO:0008113">
    <property type="term" value="F:peptide-methionine (S)-S-oxide reductase activity"/>
    <property type="evidence" value="ECO:0007669"/>
    <property type="project" value="UniProtKB-UniRule"/>
</dbReference>
<name>A0A5M6ZAZ7_9PROT</name>
<protein>
    <recommendedName>
        <fullName evidence="4">Peptide methionine sulfoxide reductase MsrA</fullName>
        <shortName evidence="4">Protein-methionine-S-oxide reductase</shortName>
        <ecNumber evidence="4">1.8.4.11</ecNumber>
    </recommendedName>
    <alternativeName>
        <fullName evidence="4">Peptide-methionine (S)-S-oxide reductase</fullName>
        <shortName evidence="4">Peptide Met(O) reductase</shortName>
    </alternativeName>
</protein>
<gene>
    <name evidence="4 7" type="primary">msrA</name>
    <name evidence="7" type="ORF">F1654_12845</name>
</gene>
<evidence type="ECO:0000256" key="2">
    <source>
        <dbReference type="ARBA" id="ARBA00047806"/>
    </source>
</evidence>
<keyword evidence="8" id="KW-1185">Reference proteome</keyword>
<keyword evidence="1 4" id="KW-0560">Oxidoreductase</keyword>
<organism evidence="7 8">
    <name type="scientific">Alkalicaulis satelles</name>
    <dbReference type="NCBI Taxonomy" id="2609175"/>
    <lineage>
        <taxon>Bacteria</taxon>
        <taxon>Pseudomonadati</taxon>
        <taxon>Pseudomonadota</taxon>
        <taxon>Alphaproteobacteria</taxon>
        <taxon>Maricaulales</taxon>
        <taxon>Maricaulaceae</taxon>
        <taxon>Alkalicaulis</taxon>
    </lineage>
</organism>
<reference evidence="7 8" key="1">
    <citation type="submission" date="2019-09" db="EMBL/GenBank/DDBJ databases">
        <authorList>
            <person name="Kevbrin V."/>
            <person name="Grouzdev D.S."/>
        </authorList>
    </citation>
    <scope>NUCLEOTIDE SEQUENCE [LARGE SCALE GENOMIC DNA]</scope>
    <source>
        <strain evidence="7 8">G-192</strain>
    </source>
</reference>
<dbReference type="AlphaFoldDB" id="A0A5M6ZAZ7"/>
<dbReference type="EC" id="1.8.4.11" evidence="4"/>